<dbReference type="Pfam" id="PF04324">
    <property type="entry name" value="Fer2_BFD"/>
    <property type="match status" value="1"/>
</dbReference>
<protein>
    <recommendedName>
        <fullName evidence="7">Bacterioferritin-associated ferredoxin</fullName>
    </recommendedName>
</protein>
<keyword evidence="6" id="KW-0411">Iron-sulfur</keyword>
<keyword evidence="3" id="KW-0479">Metal-binding</keyword>
<dbReference type="InterPro" id="IPR052371">
    <property type="entry name" value="BFD-associated_ferredoxin"/>
</dbReference>
<dbReference type="Gene3D" id="1.10.10.1100">
    <property type="entry name" value="BFD-like [2Fe-2S]-binding domain"/>
    <property type="match status" value="1"/>
</dbReference>
<dbReference type="PANTHER" id="PTHR37424">
    <property type="entry name" value="BACTERIOFERRITIN-ASSOCIATED FERREDOXIN"/>
    <property type="match status" value="1"/>
</dbReference>
<evidence type="ECO:0000256" key="5">
    <source>
        <dbReference type="ARBA" id="ARBA00023004"/>
    </source>
</evidence>
<evidence type="ECO:0000256" key="2">
    <source>
        <dbReference type="ARBA" id="ARBA00022714"/>
    </source>
</evidence>
<comment type="similarity">
    <text evidence="8">Belongs to the Bfd family.</text>
</comment>
<keyword evidence="2" id="KW-0001">2Fe-2S</keyword>
<keyword evidence="4" id="KW-0249">Electron transport</keyword>
<accession>A0ABN3K7D2</accession>
<evidence type="ECO:0000256" key="1">
    <source>
        <dbReference type="ARBA" id="ARBA00022448"/>
    </source>
</evidence>
<evidence type="ECO:0000256" key="3">
    <source>
        <dbReference type="ARBA" id="ARBA00022723"/>
    </source>
</evidence>
<dbReference type="InterPro" id="IPR007419">
    <property type="entry name" value="BFD-like_2Fe2S-bd_dom"/>
</dbReference>
<dbReference type="EMBL" id="BAAARW010000038">
    <property type="protein sequence ID" value="GAA2451713.1"/>
    <property type="molecule type" value="Genomic_DNA"/>
</dbReference>
<name>A0ABN3K7D2_9ACTN</name>
<dbReference type="PANTHER" id="PTHR37424:SF1">
    <property type="entry name" value="BACTERIOFERRITIN-ASSOCIATED FERREDOXIN"/>
    <property type="match status" value="1"/>
</dbReference>
<evidence type="ECO:0000256" key="6">
    <source>
        <dbReference type="ARBA" id="ARBA00023014"/>
    </source>
</evidence>
<dbReference type="Proteomes" id="UP001501231">
    <property type="component" value="Unassembled WGS sequence"/>
</dbReference>
<evidence type="ECO:0000256" key="9">
    <source>
        <dbReference type="SAM" id="MobiDB-lite"/>
    </source>
</evidence>
<evidence type="ECO:0000313" key="12">
    <source>
        <dbReference type="Proteomes" id="UP001501231"/>
    </source>
</evidence>
<keyword evidence="1" id="KW-0813">Transport</keyword>
<reference evidence="11 12" key="1">
    <citation type="journal article" date="2019" name="Int. J. Syst. Evol. Microbiol.">
        <title>The Global Catalogue of Microorganisms (GCM) 10K type strain sequencing project: providing services to taxonomists for standard genome sequencing and annotation.</title>
        <authorList>
            <consortium name="The Broad Institute Genomics Platform"/>
            <consortium name="The Broad Institute Genome Sequencing Center for Infectious Disease"/>
            <person name="Wu L."/>
            <person name="Ma J."/>
        </authorList>
    </citation>
    <scope>NUCLEOTIDE SEQUENCE [LARGE SCALE GENOMIC DNA]</scope>
    <source>
        <strain evidence="11 12">JCM 3325</strain>
    </source>
</reference>
<evidence type="ECO:0000313" key="11">
    <source>
        <dbReference type="EMBL" id="GAA2451713.1"/>
    </source>
</evidence>
<dbReference type="InterPro" id="IPR041854">
    <property type="entry name" value="BFD-like_2Fe2S-bd_dom_sf"/>
</dbReference>
<evidence type="ECO:0000256" key="8">
    <source>
        <dbReference type="ARBA" id="ARBA00046332"/>
    </source>
</evidence>
<organism evidence="11 12">
    <name type="scientific">Actinomadura vinacea</name>
    <dbReference type="NCBI Taxonomy" id="115336"/>
    <lineage>
        <taxon>Bacteria</taxon>
        <taxon>Bacillati</taxon>
        <taxon>Actinomycetota</taxon>
        <taxon>Actinomycetes</taxon>
        <taxon>Streptosporangiales</taxon>
        <taxon>Thermomonosporaceae</taxon>
        <taxon>Actinomadura</taxon>
    </lineage>
</organism>
<feature type="region of interest" description="Disordered" evidence="9">
    <location>
        <begin position="84"/>
        <end position="104"/>
    </location>
</feature>
<comment type="caution">
    <text evidence="11">The sequence shown here is derived from an EMBL/GenBank/DDBJ whole genome shotgun (WGS) entry which is preliminary data.</text>
</comment>
<keyword evidence="12" id="KW-1185">Reference proteome</keyword>
<dbReference type="RefSeq" id="WP_344596737.1">
    <property type="nucleotide sequence ID" value="NZ_BAAARW010000038.1"/>
</dbReference>
<evidence type="ECO:0000259" key="10">
    <source>
        <dbReference type="Pfam" id="PF04324"/>
    </source>
</evidence>
<evidence type="ECO:0000256" key="4">
    <source>
        <dbReference type="ARBA" id="ARBA00022982"/>
    </source>
</evidence>
<evidence type="ECO:0000256" key="7">
    <source>
        <dbReference type="ARBA" id="ARBA00039386"/>
    </source>
</evidence>
<keyword evidence="5" id="KW-0408">Iron</keyword>
<proteinExistence type="inferred from homology"/>
<feature type="domain" description="BFD-like [2Fe-2S]-binding" evidence="10">
    <location>
        <begin position="2"/>
        <end position="51"/>
    </location>
</feature>
<gene>
    <name evidence="11" type="ORF">GCM10010191_82410</name>
</gene>
<feature type="compositionally biased region" description="Basic and acidic residues" evidence="9">
    <location>
        <begin position="94"/>
        <end position="104"/>
    </location>
</feature>
<sequence length="104" mass="10764">MYVCICNAVTEDDVRGCLDGGASSPKDVKDACGMRPGCGSCTKRLYALISEYRTASDLVDAITGGPASPVMPVECTETVSRPVQVAGPTLPVRPSERGSEPTAA</sequence>